<dbReference type="AlphaFoldDB" id="A0A2P2KVH9"/>
<proteinExistence type="predicted"/>
<evidence type="ECO:0000313" key="1">
    <source>
        <dbReference type="EMBL" id="MBX09698.1"/>
    </source>
</evidence>
<sequence length="39" mass="4534">MLEGKFEGRFPEILLSERSRTRSAFIFPVHCGSLPWILL</sequence>
<accession>A0A2P2KVH9</accession>
<reference evidence="1" key="1">
    <citation type="submission" date="2018-02" db="EMBL/GenBank/DDBJ databases">
        <title>Rhizophora mucronata_Transcriptome.</title>
        <authorList>
            <person name="Meera S.P."/>
            <person name="Sreeshan A."/>
            <person name="Augustine A."/>
        </authorList>
    </citation>
    <scope>NUCLEOTIDE SEQUENCE</scope>
    <source>
        <tissue evidence="1">Leaf</tissue>
    </source>
</reference>
<dbReference type="EMBL" id="GGEC01029214">
    <property type="protein sequence ID" value="MBX09698.1"/>
    <property type="molecule type" value="Transcribed_RNA"/>
</dbReference>
<organism evidence="1">
    <name type="scientific">Rhizophora mucronata</name>
    <name type="common">Asiatic mangrove</name>
    <dbReference type="NCBI Taxonomy" id="61149"/>
    <lineage>
        <taxon>Eukaryota</taxon>
        <taxon>Viridiplantae</taxon>
        <taxon>Streptophyta</taxon>
        <taxon>Embryophyta</taxon>
        <taxon>Tracheophyta</taxon>
        <taxon>Spermatophyta</taxon>
        <taxon>Magnoliopsida</taxon>
        <taxon>eudicotyledons</taxon>
        <taxon>Gunneridae</taxon>
        <taxon>Pentapetalae</taxon>
        <taxon>rosids</taxon>
        <taxon>fabids</taxon>
        <taxon>Malpighiales</taxon>
        <taxon>Rhizophoraceae</taxon>
        <taxon>Rhizophora</taxon>
    </lineage>
</organism>
<name>A0A2P2KVH9_RHIMU</name>
<protein>
    <submittedName>
        <fullName evidence="1">Uncharacterized protein</fullName>
    </submittedName>
</protein>